<name>A0ABQ9JP28_9CUCU</name>
<sequence length="180" mass="20889">SLVKYYRIGGNSSYSYNVPLCRFTQTRTKLGWSKLRTLTFFYAEHYHPYLAICVCVFAMIANIIMNIIGKDMASTLINRILTALAVTDMVVMIEYIPFAYYYHLELLGKRDFPYCGAVFMLLILHTISICLTLTWLFGDIYSAIGDVVVLLYSLDDFSIIYYFLLHFIDIRRPYRNAKTG</sequence>
<protein>
    <recommendedName>
        <fullName evidence="4">G-protein coupled receptors family 1 profile domain-containing protein</fullName>
    </recommendedName>
</protein>
<dbReference type="PANTHER" id="PTHR46273:SF4">
    <property type="entry name" value="AT19640P"/>
    <property type="match status" value="1"/>
</dbReference>
<reference evidence="2" key="1">
    <citation type="journal article" date="2023" name="Insect Mol. Biol.">
        <title>Genome sequencing provides insights into the evolution of gene families encoding plant cell wall-degrading enzymes in longhorned beetles.</title>
        <authorList>
            <person name="Shin N.R."/>
            <person name="Okamura Y."/>
            <person name="Kirsch R."/>
            <person name="Pauchet Y."/>
        </authorList>
    </citation>
    <scope>NUCLEOTIDE SEQUENCE</scope>
    <source>
        <strain evidence="2">MMC_N1</strain>
    </source>
</reference>
<evidence type="ECO:0000256" key="1">
    <source>
        <dbReference type="SAM" id="Phobius"/>
    </source>
</evidence>
<feature type="transmembrane region" description="Helical" evidence="1">
    <location>
        <begin position="49"/>
        <end position="68"/>
    </location>
</feature>
<feature type="transmembrane region" description="Helical" evidence="1">
    <location>
        <begin position="149"/>
        <end position="168"/>
    </location>
</feature>
<evidence type="ECO:0000313" key="2">
    <source>
        <dbReference type="EMBL" id="KAJ8979162.1"/>
    </source>
</evidence>
<keyword evidence="1" id="KW-0812">Transmembrane</keyword>
<dbReference type="Proteomes" id="UP001162164">
    <property type="component" value="Unassembled WGS sequence"/>
</dbReference>
<evidence type="ECO:0008006" key="4">
    <source>
        <dbReference type="Google" id="ProtNLM"/>
    </source>
</evidence>
<feature type="non-terminal residue" evidence="2">
    <location>
        <position position="1"/>
    </location>
</feature>
<keyword evidence="1" id="KW-1133">Transmembrane helix</keyword>
<dbReference type="InterPro" id="IPR053219">
    <property type="entry name" value="GPCR_Dmsr-1"/>
</dbReference>
<feature type="transmembrane region" description="Helical" evidence="1">
    <location>
        <begin position="114"/>
        <end position="137"/>
    </location>
</feature>
<proteinExistence type="predicted"/>
<comment type="caution">
    <text evidence="2">The sequence shown here is derived from an EMBL/GenBank/DDBJ whole genome shotgun (WGS) entry which is preliminary data.</text>
</comment>
<keyword evidence="3" id="KW-1185">Reference proteome</keyword>
<dbReference type="EMBL" id="JAPWTJ010000368">
    <property type="protein sequence ID" value="KAJ8979162.1"/>
    <property type="molecule type" value="Genomic_DNA"/>
</dbReference>
<accession>A0ABQ9JP28</accession>
<evidence type="ECO:0000313" key="3">
    <source>
        <dbReference type="Proteomes" id="UP001162164"/>
    </source>
</evidence>
<feature type="transmembrane region" description="Helical" evidence="1">
    <location>
        <begin position="80"/>
        <end position="102"/>
    </location>
</feature>
<dbReference type="PANTHER" id="PTHR46273">
    <property type="entry name" value="MYOSUPPRESSIN RECEPTOR 1, ISOFORM B-RELATED"/>
    <property type="match status" value="1"/>
</dbReference>
<gene>
    <name evidence="2" type="ORF">NQ317_006354</name>
</gene>
<organism evidence="2 3">
    <name type="scientific">Molorchus minor</name>
    <dbReference type="NCBI Taxonomy" id="1323400"/>
    <lineage>
        <taxon>Eukaryota</taxon>
        <taxon>Metazoa</taxon>
        <taxon>Ecdysozoa</taxon>
        <taxon>Arthropoda</taxon>
        <taxon>Hexapoda</taxon>
        <taxon>Insecta</taxon>
        <taxon>Pterygota</taxon>
        <taxon>Neoptera</taxon>
        <taxon>Endopterygota</taxon>
        <taxon>Coleoptera</taxon>
        <taxon>Polyphaga</taxon>
        <taxon>Cucujiformia</taxon>
        <taxon>Chrysomeloidea</taxon>
        <taxon>Cerambycidae</taxon>
        <taxon>Lamiinae</taxon>
        <taxon>Monochamini</taxon>
        <taxon>Molorchus</taxon>
    </lineage>
</organism>
<keyword evidence="1" id="KW-0472">Membrane</keyword>